<keyword evidence="3" id="KW-1185">Reference proteome</keyword>
<proteinExistence type="predicted"/>
<sequence length="187" mass="19851">MSIGETRSGASLWRLPALNISVIVMSVALTWTYLGMRAVMDVGGSCAEGGPYVSAQPCPDGSGLLVLGIPVALIAMFAGSIFAVMLKAPTLLFPFWVGLFGSLGWNFFDYGLNSEGGEVISWIVCGVVFWLMAAPALWLMTKFDYSKDSYDGVGKAQGAGRNTWLAIYAALGIVGAALGVWSFNSWT</sequence>
<feature type="transmembrane region" description="Helical" evidence="1">
    <location>
        <begin position="162"/>
        <end position="183"/>
    </location>
</feature>
<evidence type="ECO:0000313" key="3">
    <source>
        <dbReference type="Proteomes" id="UP001257739"/>
    </source>
</evidence>
<feature type="transmembrane region" description="Helical" evidence="1">
    <location>
        <begin position="12"/>
        <end position="34"/>
    </location>
</feature>
<keyword evidence="1" id="KW-0472">Membrane</keyword>
<reference evidence="2 3" key="1">
    <citation type="submission" date="2023-07" db="EMBL/GenBank/DDBJ databases">
        <title>Sorghum-associated microbial communities from plants grown in Nebraska, USA.</title>
        <authorList>
            <person name="Schachtman D."/>
        </authorList>
    </citation>
    <scope>NUCLEOTIDE SEQUENCE [LARGE SCALE GENOMIC DNA]</scope>
    <source>
        <strain evidence="2 3">BE248</strain>
    </source>
</reference>
<dbReference type="Proteomes" id="UP001257739">
    <property type="component" value="Unassembled WGS sequence"/>
</dbReference>
<organism evidence="2 3">
    <name type="scientific">Aeromicrobium panaciterrae</name>
    <dbReference type="NCBI Taxonomy" id="363861"/>
    <lineage>
        <taxon>Bacteria</taxon>
        <taxon>Bacillati</taxon>
        <taxon>Actinomycetota</taxon>
        <taxon>Actinomycetes</taxon>
        <taxon>Propionibacteriales</taxon>
        <taxon>Nocardioidaceae</taxon>
        <taxon>Aeromicrobium</taxon>
    </lineage>
</organism>
<protein>
    <submittedName>
        <fullName evidence="2">Uncharacterized protein</fullName>
    </submittedName>
</protein>
<comment type="caution">
    <text evidence="2">The sequence shown here is derived from an EMBL/GenBank/DDBJ whole genome shotgun (WGS) entry which is preliminary data.</text>
</comment>
<name>A0ABU1URD3_9ACTN</name>
<evidence type="ECO:0000313" key="2">
    <source>
        <dbReference type="EMBL" id="MDR7087744.1"/>
    </source>
</evidence>
<evidence type="ECO:0000256" key="1">
    <source>
        <dbReference type="SAM" id="Phobius"/>
    </source>
</evidence>
<accession>A0ABU1URD3</accession>
<keyword evidence="1" id="KW-0812">Transmembrane</keyword>
<feature type="transmembrane region" description="Helical" evidence="1">
    <location>
        <begin position="91"/>
        <end position="108"/>
    </location>
</feature>
<keyword evidence="1" id="KW-1133">Transmembrane helix</keyword>
<feature type="transmembrane region" description="Helical" evidence="1">
    <location>
        <begin position="64"/>
        <end position="84"/>
    </location>
</feature>
<dbReference type="RefSeq" id="WP_309971780.1">
    <property type="nucleotide sequence ID" value="NZ_JAVDWH010000001.1"/>
</dbReference>
<gene>
    <name evidence="2" type="ORF">J2X11_002583</name>
</gene>
<dbReference type="EMBL" id="JAVDWH010000001">
    <property type="protein sequence ID" value="MDR7087744.1"/>
    <property type="molecule type" value="Genomic_DNA"/>
</dbReference>
<feature type="transmembrane region" description="Helical" evidence="1">
    <location>
        <begin position="120"/>
        <end position="141"/>
    </location>
</feature>